<proteinExistence type="inferred from homology"/>
<dbReference type="Gene3D" id="3.30.70.1660">
    <property type="match status" value="1"/>
</dbReference>
<keyword evidence="2 4" id="KW-0488">Methylation</keyword>
<comment type="subcellular location">
    <subcellularLocation>
        <location evidence="4">Cytoplasm</location>
    </subcellularLocation>
</comment>
<dbReference type="Gene3D" id="1.20.58.410">
    <property type="entry name" value="Release factor"/>
    <property type="match status" value="1"/>
</dbReference>
<dbReference type="InterPro" id="IPR005139">
    <property type="entry name" value="PCRF"/>
</dbReference>
<dbReference type="GO" id="GO:0005737">
    <property type="term" value="C:cytoplasm"/>
    <property type="evidence" value="ECO:0007669"/>
    <property type="project" value="UniProtKB-SubCell"/>
</dbReference>
<protein>
    <recommendedName>
        <fullName evidence="4 5">Peptide chain release factor 2</fullName>
        <shortName evidence="4">RF-2</shortName>
    </recommendedName>
</protein>
<feature type="modified residue" description="N5-methylglutamine" evidence="4">
    <location>
        <position position="229"/>
    </location>
</feature>
<comment type="caution">
    <text evidence="8">The sequence shown here is derived from an EMBL/GenBank/DDBJ whole genome shotgun (WGS) entry which is preliminary data.</text>
</comment>
<dbReference type="NCBIfam" id="TIGR00020">
    <property type="entry name" value="prfB"/>
    <property type="match status" value="1"/>
</dbReference>
<dbReference type="InterPro" id="IPR045853">
    <property type="entry name" value="Pep_chain_release_fac_I_sf"/>
</dbReference>
<keyword evidence="6" id="KW-0175">Coiled coil</keyword>
<dbReference type="Gene3D" id="3.30.160.20">
    <property type="match status" value="1"/>
</dbReference>
<dbReference type="Proteomes" id="UP000886162">
    <property type="component" value="Unassembled WGS sequence"/>
</dbReference>
<evidence type="ECO:0000259" key="7">
    <source>
        <dbReference type="PROSITE" id="PS00745"/>
    </source>
</evidence>
<dbReference type="InterPro" id="IPR000352">
    <property type="entry name" value="Pep_chain_release_fac_I"/>
</dbReference>
<sequence>MFDVVAKKERIAELEAEIADPDFWNDSDKAQEKLRERTNLQKPVEAVEALTQKIEDLKVLIELGEESDDEDTRREVSEALPAMERELRKLEMARMLSGPHDHRNAIFSINAGAGGTEAQDWADMLLRMYLRFCERKGWKTEITDYQDGEEAGIKGATFTVEGEYAYGFLCAEMGIHRLVRISPFDSNARRHTSFSSIFVFPELDDDVEIEVNDKDLKVDTYRASGAGGQHINKTDSAIRITHIPTGIVVACQNERSQHKNRAMAMKQLKARLFEMEMRKKEEEASDIAGEKKEIGWGSQIRSYVLHPYRMVKDHRTNFEMGNTDAVLDGDLEGFVEAFLLSRS</sequence>
<dbReference type="FunFam" id="3.30.160.20:FF:000010">
    <property type="entry name" value="Peptide chain release factor 2"/>
    <property type="match status" value="1"/>
</dbReference>
<organism evidence="8">
    <name type="scientific">Geoalkalibacter subterraneus</name>
    <dbReference type="NCBI Taxonomy" id="483547"/>
    <lineage>
        <taxon>Bacteria</taxon>
        <taxon>Pseudomonadati</taxon>
        <taxon>Thermodesulfobacteriota</taxon>
        <taxon>Desulfuromonadia</taxon>
        <taxon>Desulfuromonadales</taxon>
        <taxon>Geoalkalibacteraceae</taxon>
        <taxon>Geoalkalibacter</taxon>
    </lineage>
</organism>
<feature type="coiled-coil region" evidence="6">
    <location>
        <begin position="47"/>
        <end position="93"/>
    </location>
</feature>
<dbReference type="SUPFAM" id="SSF75620">
    <property type="entry name" value="Release factor"/>
    <property type="match status" value="1"/>
</dbReference>
<name>A0A831LFI8_9BACT</name>
<accession>A0A831LFI8</accession>
<comment type="PTM">
    <text evidence="4">Methylated by PrmC. Methylation increases the termination efficiency of RF2.</text>
</comment>
<evidence type="ECO:0000313" key="8">
    <source>
        <dbReference type="EMBL" id="HDR46077.1"/>
    </source>
</evidence>
<comment type="similarity">
    <text evidence="1 4">Belongs to the prokaryotic/mitochondrial release factor family.</text>
</comment>
<evidence type="ECO:0000256" key="5">
    <source>
        <dbReference type="NCBIfam" id="TIGR00020"/>
    </source>
</evidence>
<dbReference type="PANTHER" id="PTHR43116:SF3">
    <property type="entry name" value="CLASS I PEPTIDE CHAIN RELEASE FACTOR"/>
    <property type="match status" value="1"/>
</dbReference>
<dbReference type="GO" id="GO:0016149">
    <property type="term" value="F:translation release factor activity, codon specific"/>
    <property type="evidence" value="ECO:0007669"/>
    <property type="project" value="UniProtKB-UniRule"/>
</dbReference>
<dbReference type="InterPro" id="IPR004374">
    <property type="entry name" value="PrfB"/>
</dbReference>
<dbReference type="SMART" id="SM00937">
    <property type="entry name" value="PCRF"/>
    <property type="match status" value="1"/>
</dbReference>
<dbReference type="Pfam" id="PF00472">
    <property type="entry name" value="RF-1"/>
    <property type="match status" value="1"/>
</dbReference>
<feature type="domain" description="Prokaryotic-type class I peptide chain release factors" evidence="7">
    <location>
        <begin position="222"/>
        <end position="238"/>
    </location>
</feature>
<dbReference type="AlphaFoldDB" id="A0A831LFI8"/>
<dbReference type="PROSITE" id="PS00745">
    <property type="entry name" value="RF_PROK_I"/>
    <property type="match status" value="1"/>
</dbReference>
<gene>
    <name evidence="4" type="primary">prfB</name>
    <name evidence="8" type="ORF">ENN94_00080</name>
</gene>
<keyword evidence="4" id="KW-0963">Cytoplasm</keyword>
<evidence type="ECO:0000256" key="4">
    <source>
        <dbReference type="HAMAP-Rule" id="MF_00094"/>
    </source>
</evidence>
<dbReference type="Pfam" id="PF03462">
    <property type="entry name" value="PCRF"/>
    <property type="match status" value="1"/>
</dbReference>
<dbReference type="PANTHER" id="PTHR43116">
    <property type="entry name" value="PEPTIDE CHAIN RELEASE FACTOR 2"/>
    <property type="match status" value="1"/>
</dbReference>
<dbReference type="HAMAP" id="MF_00094">
    <property type="entry name" value="Rel_fac_2"/>
    <property type="match status" value="1"/>
</dbReference>
<dbReference type="EMBL" id="DSDO01000006">
    <property type="protein sequence ID" value="HDR46077.1"/>
    <property type="molecule type" value="Genomic_DNA"/>
</dbReference>
<evidence type="ECO:0000256" key="2">
    <source>
        <dbReference type="ARBA" id="ARBA00022481"/>
    </source>
</evidence>
<keyword evidence="3 4" id="KW-0648">Protein biosynthesis</keyword>
<evidence type="ECO:0000256" key="1">
    <source>
        <dbReference type="ARBA" id="ARBA00010835"/>
    </source>
</evidence>
<evidence type="ECO:0000256" key="3">
    <source>
        <dbReference type="ARBA" id="ARBA00022917"/>
    </source>
</evidence>
<comment type="function">
    <text evidence="4">Peptide chain release factor 2 directs the termination of translation in response to the peptide chain termination codons UGA and UAA.</text>
</comment>
<evidence type="ECO:0000256" key="6">
    <source>
        <dbReference type="SAM" id="Coils"/>
    </source>
</evidence>
<reference evidence="8" key="1">
    <citation type="journal article" date="2020" name="mSystems">
        <title>Genome- and Community-Level Interaction Insights into Carbon Utilization and Element Cycling Functions of Hydrothermarchaeota in Hydrothermal Sediment.</title>
        <authorList>
            <person name="Zhou Z."/>
            <person name="Liu Y."/>
            <person name="Xu W."/>
            <person name="Pan J."/>
            <person name="Luo Z.H."/>
            <person name="Li M."/>
        </authorList>
    </citation>
    <scope>NUCLEOTIDE SEQUENCE [LARGE SCALE GENOMIC DNA]</scope>
    <source>
        <strain evidence="8">SpSt-1220</strain>
    </source>
</reference>